<gene>
    <name evidence="4" type="ORF">M5K25_025871</name>
</gene>
<keyword evidence="5" id="KW-1185">Reference proteome</keyword>
<dbReference type="PANTHER" id="PTHR31286:SF180">
    <property type="entry name" value="OS10G0362600 PROTEIN"/>
    <property type="match status" value="1"/>
</dbReference>
<sequence length="848" mass="95577">MDPSAFSSAFPPLVSSSSPSLPKPPSWDRILTGSPNPTEFSISTLQTPEEIIPFQQDDIVEANDEWSLALVGYSLGRRPFYETLLKAIRKSWILKGTLRLISLSEGFFLFKFSTLEDYEMVWARGAWFILGKPFIFQKWTPHFSPKREEFNTVPIWFKIHDLPLCCWTPVGISKIATKIGIPMAVDALTASKSRLTYARVCVQVDSTATYPEQIPISVTGKLFNLKIEYEWKPELCGLCKSFNHSTSSCPTNPNPPPQTAPISVRGRSTSRRHRSRPTSLSSKGILPQPVSNANTVNPKTQMQSNLAVPQTILGHDLVTLPNNAIPKPLPNLNSPTTEHCASGNNNSTEEPYCPLNNKFSTLAESQEPQGSEASSSYNSEPPQDPNSLCQASTSTSSQPTTGHPERPKQLPKTFMTHPTIASWNIRGFNSPDKVICCKKLVSEEKIDIICLLENRISLSNIQDRWFCSNHRIFANENSFNNFDQASPGRIWIKWNSDNISFTHTSSSSQMITGIVKTSHTIPFLLSAVWYNSQSPLTNWLNTRYHSPWKTTQSNASPFWKSLSITACSVRHSFSFHIHHNCRANIQWDHWCKGATLASWFPNLILGAVGEQNSRLRDWINPLGWNIPSSVPAALSAFIRAIPISQLDGANILWKNSHKAVFRDYYQDFFANDADFILHDLIWHKNHSLRFSAYSWLACMGGLKTAVEMIKRNIHITDSSCNFCYVHVETSAHLLFECDYSFMVLSSIIPSFANFFLRPNLGQALQHIGNLDIQKDIKNGMLLALNASVYHLWIERNSRRFKNDATSTCTLIRKIKRALSFRISNWKNGDLIKGCLDIRHTGTYLGTGR</sequence>
<feature type="compositionally biased region" description="Low complexity" evidence="1">
    <location>
        <begin position="1"/>
        <end position="20"/>
    </location>
</feature>
<evidence type="ECO:0000259" key="2">
    <source>
        <dbReference type="Pfam" id="PF13966"/>
    </source>
</evidence>
<dbReference type="InterPro" id="IPR025558">
    <property type="entry name" value="DUF4283"/>
</dbReference>
<dbReference type="Proteomes" id="UP001552299">
    <property type="component" value="Unassembled WGS sequence"/>
</dbReference>
<feature type="compositionally biased region" description="Polar residues" evidence="1">
    <location>
        <begin position="331"/>
        <end position="349"/>
    </location>
</feature>
<feature type="compositionally biased region" description="Polar residues" evidence="1">
    <location>
        <begin position="357"/>
        <end position="391"/>
    </location>
</feature>
<accession>A0ABD0TWC9</accession>
<feature type="compositionally biased region" description="Polar residues" evidence="1">
    <location>
        <begin position="289"/>
        <end position="298"/>
    </location>
</feature>
<proteinExistence type="predicted"/>
<dbReference type="InterPro" id="IPR026960">
    <property type="entry name" value="RVT-Znf"/>
</dbReference>
<dbReference type="SUPFAM" id="SSF56219">
    <property type="entry name" value="DNase I-like"/>
    <property type="match status" value="1"/>
</dbReference>
<feature type="region of interest" description="Disordered" evidence="1">
    <location>
        <begin position="1"/>
        <end position="28"/>
    </location>
</feature>
<evidence type="ECO:0000313" key="4">
    <source>
        <dbReference type="EMBL" id="KAL0903818.1"/>
    </source>
</evidence>
<feature type="region of interest" description="Disordered" evidence="1">
    <location>
        <begin position="247"/>
        <end position="298"/>
    </location>
</feature>
<dbReference type="Pfam" id="PF14111">
    <property type="entry name" value="DUF4283"/>
    <property type="match status" value="1"/>
</dbReference>
<organism evidence="4 5">
    <name type="scientific">Dendrobium thyrsiflorum</name>
    <name type="common">Pinecone-like raceme dendrobium</name>
    <name type="synonym">Orchid</name>
    <dbReference type="NCBI Taxonomy" id="117978"/>
    <lineage>
        <taxon>Eukaryota</taxon>
        <taxon>Viridiplantae</taxon>
        <taxon>Streptophyta</taxon>
        <taxon>Embryophyta</taxon>
        <taxon>Tracheophyta</taxon>
        <taxon>Spermatophyta</taxon>
        <taxon>Magnoliopsida</taxon>
        <taxon>Liliopsida</taxon>
        <taxon>Asparagales</taxon>
        <taxon>Orchidaceae</taxon>
        <taxon>Epidendroideae</taxon>
        <taxon>Malaxideae</taxon>
        <taxon>Dendrobiinae</taxon>
        <taxon>Dendrobium</taxon>
    </lineage>
</organism>
<evidence type="ECO:0000259" key="3">
    <source>
        <dbReference type="Pfam" id="PF14111"/>
    </source>
</evidence>
<dbReference type="InterPro" id="IPR040256">
    <property type="entry name" value="At4g02000-like"/>
</dbReference>
<evidence type="ECO:0000313" key="5">
    <source>
        <dbReference type="Proteomes" id="UP001552299"/>
    </source>
</evidence>
<feature type="domain" description="DUF4283" evidence="3">
    <location>
        <begin position="63"/>
        <end position="146"/>
    </location>
</feature>
<comment type="caution">
    <text evidence="4">The sequence shown here is derived from an EMBL/GenBank/DDBJ whole genome shotgun (WGS) entry which is preliminary data.</text>
</comment>
<dbReference type="PANTHER" id="PTHR31286">
    <property type="entry name" value="GLYCINE-RICH CELL WALL STRUCTURAL PROTEIN 1.8-LIKE"/>
    <property type="match status" value="1"/>
</dbReference>
<dbReference type="Pfam" id="PF13966">
    <property type="entry name" value="zf-RVT"/>
    <property type="match status" value="1"/>
</dbReference>
<name>A0ABD0TWC9_DENTH</name>
<feature type="domain" description="Reverse transcriptase zinc-binding" evidence="2">
    <location>
        <begin position="663"/>
        <end position="740"/>
    </location>
</feature>
<feature type="compositionally biased region" description="Low complexity" evidence="1">
    <location>
        <begin position="392"/>
        <end position="401"/>
    </location>
</feature>
<evidence type="ECO:0008006" key="6">
    <source>
        <dbReference type="Google" id="ProtNLM"/>
    </source>
</evidence>
<dbReference type="EMBL" id="JANQDX010000019">
    <property type="protein sequence ID" value="KAL0903818.1"/>
    <property type="molecule type" value="Genomic_DNA"/>
</dbReference>
<evidence type="ECO:0000256" key="1">
    <source>
        <dbReference type="SAM" id="MobiDB-lite"/>
    </source>
</evidence>
<reference evidence="4 5" key="1">
    <citation type="journal article" date="2024" name="Plant Biotechnol. J.">
        <title>Dendrobium thyrsiflorum genome and its molecular insights into genes involved in important horticultural traits.</title>
        <authorList>
            <person name="Chen B."/>
            <person name="Wang J.Y."/>
            <person name="Zheng P.J."/>
            <person name="Li K.L."/>
            <person name="Liang Y.M."/>
            <person name="Chen X.F."/>
            <person name="Zhang C."/>
            <person name="Zhao X."/>
            <person name="He X."/>
            <person name="Zhang G.Q."/>
            <person name="Liu Z.J."/>
            <person name="Xu Q."/>
        </authorList>
    </citation>
    <scope>NUCLEOTIDE SEQUENCE [LARGE SCALE GENOMIC DNA]</scope>
    <source>
        <strain evidence="4">GZMU011</strain>
    </source>
</reference>
<dbReference type="Gene3D" id="3.60.10.10">
    <property type="entry name" value="Endonuclease/exonuclease/phosphatase"/>
    <property type="match status" value="1"/>
</dbReference>
<dbReference type="InterPro" id="IPR036691">
    <property type="entry name" value="Endo/exonu/phosph_ase_sf"/>
</dbReference>
<dbReference type="AlphaFoldDB" id="A0ABD0TWC9"/>
<protein>
    <recommendedName>
        <fullName evidence="6">DUF4283 domain-containing protein</fullName>
    </recommendedName>
</protein>
<feature type="region of interest" description="Disordered" evidence="1">
    <location>
        <begin position="328"/>
        <end position="412"/>
    </location>
</feature>